<organism evidence="1">
    <name type="scientific">Rhizophora mucronata</name>
    <name type="common">Asiatic mangrove</name>
    <dbReference type="NCBI Taxonomy" id="61149"/>
    <lineage>
        <taxon>Eukaryota</taxon>
        <taxon>Viridiplantae</taxon>
        <taxon>Streptophyta</taxon>
        <taxon>Embryophyta</taxon>
        <taxon>Tracheophyta</taxon>
        <taxon>Spermatophyta</taxon>
        <taxon>Magnoliopsida</taxon>
        <taxon>eudicotyledons</taxon>
        <taxon>Gunneridae</taxon>
        <taxon>Pentapetalae</taxon>
        <taxon>rosids</taxon>
        <taxon>fabids</taxon>
        <taxon>Malpighiales</taxon>
        <taxon>Rhizophoraceae</taxon>
        <taxon>Rhizophora</taxon>
    </lineage>
</organism>
<proteinExistence type="predicted"/>
<dbReference type="EMBL" id="GGEC01084894">
    <property type="protein sequence ID" value="MBX65378.1"/>
    <property type="molecule type" value="Transcribed_RNA"/>
</dbReference>
<sequence length="42" mass="4809">MCGLLIAILRKCLYNTFQSRDIYNGQISGDLLEYRNRGKTGL</sequence>
<name>A0A2P2QEH1_RHIMU</name>
<protein>
    <submittedName>
        <fullName evidence="1">Uncharacterized protein</fullName>
    </submittedName>
</protein>
<dbReference type="AlphaFoldDB" id="A0A2P2QEH1"/>
<evidence type="ECO:0000313" key="1">
    <source>
        <dbReference type="EMBL" id="MBX65378.1"/>
    </source>
</evidence>
<reference evidence="1" key="1">
    <citation type="submission" date="2018-02" db="EMBL/GenBank/DDBJ databases">
        <title>Rhizophora mucronata_Transcriptome.</title>
        <authorList>
            <person name="Meera S.P."/>
            <person name="Sreeshan A."/>
            <person name="Augustine A."/>
        </authorList>
    </citation>
    <scope>NUCLEOTIDE SEQUENCE</scope>
    <source>
        <tissue evidence="1">Leaf</tissue>
    </source>
</reference>
<accession>A0A2P2QEH1</accession>